<protein>
    <submittedName>
        <fullName evidence="1">Uncharacterized protein</fullName>
    </submittedName>
</protein>
<dbReference type="Proteomes" id="UP000294752">
    <property type="component" value="Unassembled WGS sequence"/>
</dbReference>
<name>A0A4V3E0X6_9SPHI</name>
<comment type="caution">
    <text evidence="1">The sequence shown here is derived from an EMBL/GenBank/DDBJ whole genome shotgun (WGS) entry which is preliminary data.</text>
</comment>
<sequence>MLNDADRYESFEKSEDNLSPLRSFYMLEDYCSSTTNKSFILR</sequence>
<organism evidence="1 2">
    <name type="scientific">Sphingobacterium paludis</name>
    <dbReference type="NCBI Taxonomy" id="1476465"/>
    <lineage>
        <taxon>Bacteria</taxon>
        <taxon>Pseudomonadati</taxon>
        <taxon>Bacteroidota</taxon>
        <taxon>Sphingobacteriia</taxon>
        <taxon>Sphingobacteriales</taxon>
        <taxon>Sphingobacteriaceae</taxon>
        <taxon>Sphingobacterium</taxon>
    </lineage>
</organism>
<proteinExistence type="predicted"/>
<keyword evidence="2" id="KW-1185">Reference proteome</keyword>
<accession>A0A4V3E0X6</accession>
<evidence type="ECO:0000313" key="1">
    <source>
        <dbReference type="EMBL" id="TDS08923.1"/>
    </source>
</evidence>
<dbReference type="EMBL" id="SNZV01000011">
    <property type="protein sequence ID" value="TDS08923.1"/>
    <property type="molecule type" value="Genomic_DNA"/>
</dbReference>
<reference evidence="1 2" key="1">
    <citation type="submission" date="2019-03" db="EMBL/GenBank/DDBJ databases">
        <title>Genomic Encyclopedia of Type Strains, Phase III (KMG-III): the genomes of soil and plant-associated and newly described type strains.</title>
        <authorList>
            <person name="Whitman W."/>
        </authorList>
    </citation>
    <scope>NUCLEOTIDE SEQUENCE [LARGE SCALE GENOMIC DNA]</scope>
    <source>
        <strain evidence="1 2">CGMCC 1.12801</strain>
    </source>
</reference>
<gene>
    <name evidence="1" type="ORF">B0I21_11152</name>
</gene>
<dbReference type="AlphaFoldDB" id="A0A4V3E0X6"/>
<evidence type="ECO:0000313" key="2">
    <source>
        <dbReference type="Proteomes" id="UP000294752"/>
    </source>
</evidence>